<name>A0A0C3PNB5_PISTI</name>
<dbReference type="InParanoid" id="A0A0C3PNB5"/>
<organism evidence="1 2">
    <name type="scientific">Pisolithus tinctorius Marx 270</name>
    <dbReference type="NCBI Taxonomy" id="870435"/>
    <lineage>
        <taxon>Eukaryota</taxon>
        <taxon>Fungi</taxon>
        <taxon>Dikarya</taxon>
        <taxon>Basidiomycota</taxon>
        <taxon>Agaricomycotina</taxon>
        <taxon>Agaricomycetes</taxon>
        <taxon>Agaricomycetidae</taxon>
        <taxon>Boletales</taxon>
        <taxon>Sclerodermatineae</taxon>
        <taxon>Pisolithaceae</taxon>
        <taxon>Pisolithus</taxon>
    </lineage>
</organism>
<evidence type="ECO:0000313" key="1">
    <source>
        <dbReference type="EMBL" id="KIO09884.1"/>
    </source>
</evidence>
<accession>A0A0C3PNB5</accession>
<dbReference type="EMBL" id="KN831953">
    <property type="protein sequence ID" value="KIO09884.1"/>
    <property type="molecule type" value="Genomic_DNA"/>
</dbReference>
<evidence type="ECO:0000313" key="2">
    <source>
        <dbReference type="Proteomes" id="UP000054217"/>
    </source>
</evidence>
<reference evidence="1 2" key="1">
    <citation type="submission" date="2014-04" db="EMBL/GenBank/DDBJ databases">
        <authorList>
            <consortium name="DOE Joint Genome Institute"/>
            <person name="Kuo A."/>
            <person name="Kohler A."/>
            <person name="Costa M.D."/>
            <person name="Nagy L.G."/>
            <person name="Floudas D."/>
            <person name="Copeland A."/>
            <person name="Barry K.W."/>
            <person name="Cichocki N."/>
            <person name="Veneault-Fourrey C."/>
            <person name="LaButti K."/>
            <person name="Lindquist E.A."/>
            <person name="Lipzen A."/>
            <person name="Lundell T."/>
            <person name="Morin E."/>
            <person name="Murat C."/>
            <person name="Sun H."/>
            <person name="Tunlid A."/>
            <person name="Henrissat B."/>
            <person name="Grigoriev I.V."/>
            <person name="Hibbett D.S."/>
            <person name="Martin F."/>
            <person name="Nordberg H.P."/>
            <person name="Cantor M.N."/>
            <person name="Hua S.X."/>
        </authorList>
    </citation>
    <scope>NUCLEOTIDE SEQUENCE [LARGE SCALE GENOMIC DNA]</scope>
    <source>
        <strain evidence="1 2">Marx 270</strain>
    </source>
</reference>
<dbReference type="Proteomes" id="UP000054217">
    <property type="component" value="Unassembled WGS sequence"/>
</dbReference>
<gene>
    <name evidence="1" type="ORF">M404DRAFT_995873</name>
</gene>
<sequence length="56" mass="6668">MYEILDQCVRISGKCIHLTMSWFFRHLSTICHTPALPWWEDRDITDGVLFPVGKRF</sequence>
<keyword evidence="2" id="KW-1185">Reference proteome</keyword>
<protein>
    <submittedName>
        <fullName evidence="1">Uncharacterized protein</fullName>
    </submittedName>
</protein>
<proteinExistence type="predicted"/>
<reference evidence="2" key="2">
    <citation type="submission" date="2015-01" db="EMBL/GenBank/DDBJ databases">
        <title>Evolutionary Origins and Diversification of the Mycorrhizal Mutualists.</title>
        <authorList>
            <consortium name="DOE Joint Genome Institute"/>
            <consortium name="Mycorrhizal Genomics Consortium"/>
            <person name="Kohler A."/>
            <person name="Kuo A."/>
            <person name="Nagy L.G."/>
            <person name="Floudas D."/>
            <person name="Copeland A."/>
            <person name="Barry K.W."/>
            <person name="Cichocki N."/>
            <person name="Veneault-Fourrey C."/>
            <person name="LaButti K."/>
            <person name="Lindquist E.A."/>
            <person name="Lipzen A."/>
            <person name="Lundell T."/>
            <person name="Morin E."/>
            <person name="Murat C."/>
            <person name="Riley R."/>
            <person name="Ohm R."/>
            <person name="Sun H."/>
            <person name="Tunlid A."/>
            <person name="Henrissat B."/>
            <person name="Grigoriev I.V."/>
            <person name="Hibbett D.S."/>
            <person name="Martin F."/>
        </authorList>
    </citation>
    <scope>NUCLEOTIDE SEQUENCE [LARGE SCALE GENOMIC DNA]</scope>
    <source>
        <strain evidence="2">Marx 270</strain>
    </source>
</reference>
<dbReference type="HOGENOM" id="CLU_3015115_0_0_1"/>
<dbReference type="AlphaFoldDB" id="A0A0C3PNB5"/>